<dbReference type="PANTHER" id="PTHR23026:SF123">
    <property type="entry name" value="NAD(P)H NITROREDUCTASE RV3131-RELATED"/>
    <property type="match status" value="1"/>
</dbReference>
<dbReference type="EMBL" id="CP139965">
    <property type="protein sequence ID" value="WQD79698.1"/>
    <property type="molecule type" value="Genomic_DNA"/>
</dbReference>
<accession>A0ABZ0WQY8</accession>
<dbReference type="InterPro" id="IPR050627">
    <property type="entry name" value="Nitroreductase/BluB"/>
</dbReference>
<dbReference type="NCBIfam" id="NF047509">
    <property type="entry name" value="Rv3131_FMN_oxido"/>
    <property type="match status" value="1"/>
</dbReference>
<reference evidence="2 3" key="1">
    <citation type="submission" date="2023-12" db="EMBL/GenBank/DDBJ databases">
        <title>Genome sequencing and assembly of bacterial species from a model synthetic community.</title>
        <authorList>
            <person name="Hogle S.L."/>
        </authorList>
    </citation>
    <scope>NUCLEOTIDE SEQUENCE [LARGE SCALE GENOMIC DNA]</scope>
    <source>
        <strain evidence="2 3">HAMBI 2494</strain>
    </source>
</reference>
<dbReference type="InterPro" id="IPR000415">
    <property type="entry name" value="Nitroreductase-like"/>
</dbReference>
<dbReference type="PANTHER" id="PTHR23026">
    <property type="entry name" value="NADPH NITROREDUCTASE"/>
    <property type="match status" value="1"/>
</dbReference>
<gene>
    <name evidence="2" type="ORF">U0042_08465</name>
</gene>
<keyword evidence="3" id="KW-1185">Reference proteome</keyword>
<dbReference type="Gene3D" id="3.40.109.10">
    <property type="entry name" value="NADH Oxidase"/>
    <property type="match status" value="2"/>
</dbReference>
<evidence type="ECO:0000313" key="2">
    <source>
        <dbReference type="EMBL" id="WQD79698.1"/>
    </source>
</evidence>
<feature type="region of interest" description="Disordered" evidence="1">
    <location>
        <begin position="323"/>
        <end position="343"/>
    </location>
</feature>
<dbReference type="Proteomes" id="UP001325479">
    <property type="component" value="Chromosome"/>
</dbReference>
<proteinExistence type="predicted"/>
<protein>
    <submittedName>
        <fullName evidence="2">Nitroreductase family protein</fullName>
    </submittedName>
</protein>
<dbReference type="SUPFAM" id="SSF55469">
    <property type="entry name" value="FMN-dependent nitroreductase-like"/>
    <property type="match status" value="2"/>
</dbReference>
<dbReference type="RefSeq" id="WP_114810564.1">
    <property type="nucleotide sequence ID" value="NZ_CP139965.1"/>
</dbReference>
<evidence type="ECO:0000313" key="3">
    <source>
        <dbReference type="Proteomes" id="UP001325479"/>
    </source>
</evidence>
<organism evidence="2 3">
    <name type="scientific">Paraburkholderia kururiensis</name>
    <dbReference type="NCBI Taxonomy" id="984307"/>
    <lineage>
        <taxon>Bacteria</taxon>
        <taxon>Pseudomonadati</taxon>
        <taxon>Pseudomonadota</taxon>
        <taxon>Betaproteobacteria</taxon>
        <taxon>Burkholderiales</taxon>
        <taxon>Burkholderiaceae</taxon>
        <taxon>Paraburkholderia</taxon>
    </lineage>
</organism>
<name>A0ABZ0WQY8_9BURK</name>
<sequence>MDHVTRSAAWDVDEHQLAPSAGVEEKLRFALRYAVLAPSSHNTQPWRFIVDGDAVTLCADRLRALPVVDPFDRELIISCGAALFNLRVALQRFGLAYAITVFPSHADPDVLAHVRIVPGGRRDASLDALFPAIVQRMTTRAAFVDEPVPPAAQRRLIEAGAAEGADVACIDAPADRERIAELIADADRLQFADARFRRELASWVHPRRSDDGMPAYAAGVPALLDVAAPLLTSVIRTFDVGGGMAAAHHRLVEGSPLLVTISTGADNAEAWLATGQALERVLLTAVDEGYTASYLNQPIETPELRERLRAAIGTASTPQLLLRIGRGPDTPHAPRRPLADVVS</sequence>
<evidence type="ECO:0000256" key="1">
    <source>
        <dbReference type="SAM" id="MobiDB-lite"/>
    </source>
</evidence>